<comment type="caution">
    <text evidence="1">The sequence shown here is derived from an EMBL/GenBank/DDBJ whole genome shotgun (WGS) entry which is preliminary data.</text>
</comment>
<organism evidence="1 2">
    <name type="scientific">Taklimakanibacter albus</name>
    <dbReference type="NCBI Taxonomy" id="2800327"/>
    <lineage>
        <taxon>Bacteria</taxon>
        <taxon>Pseudomonadati</taxon>
        <taxon>Pseudomonadota</taxon>
        <taxon>Alphaproteobacteria</taxon>
        <taxon>Hyphomicrobiales</taxon>
        <taxon>Aestuariivirgaceae</taxon>
        <taxon>Taklimakanibacter</taxon>
    </lineage>
</organism>
<protein>
    <submittedName>
        <fullName evidence="1">Uncharacterized protein</fullName>
    </submittedName>
</protein>
<evidence type="ECO:0000313" key="1">
    <source>
        <dbReference type="EMBL" id="MBK1864998.1"/>
    </source>
</evidence>
<accession>A0ACC5QXT8</accession>
<evidence type="ECO:0000313" key="2">
    <source>
        <dbReference type="Proteomes" id="UP000616151"/>
    </source>
</evidence>
<dbReference type="Proteomes" id="UP000616151">
    <property type="component" value="Unassembled WGS sequence"/>
</dbReference>
<dbReference type="EMBL" id="JAENHL010000004">
    <property type="protein sequence ID" value="MBK1864998.1"/>
    <property type="molecule type" value="Genomic_DNA"/>
</dbReference>
<gene>
    <name evidence="1" type="ORF">JHL16_01440</name>
</gene>
<reference evidence="1" key="1">
    <citation type="submission" date="2021-01" db="EMBL/GenBank/DDBJ databases">
        <authorList>
            <person name="Sun Q."/>
        </authorList>
    </citation>
    <scope>NUCLEOTIDE SEQUENCE</scope>
    <source>
        <strain evidence="1">YIM B02566</strain>
    </source>
</reference>
<name>A0ACC5QXT8_9HYPH</name>
<proteinExistence type="predicted"/>
<sequence>MNILTDDIVEKGARALHELGHDPLEACRAEARACLAAALPEITEACAKVIEETPSRLFAMTHHETMVADRSLNAVNVKRELADRIRSLAGSAV</sequence>
<keyword evidence="2" id="KW-1185">Reference proteome</keyword>